<dbReference type="Pfam" id="PF01649">
    <property type="entry name" value="Ribosomal_S20p"/>
    <property type="match status" value="1"/>
</dbReference>
<dbReference type="Proteomes" id="UP000177528">
    <property type="component" value="Unassembled WGS sequence"/>
</dbReference>
<evidence type="ECO:0000256" key="1">
    <source>
        <dbReference type="ARBA" id="ARBA00007634"/>
    </source>
</evidence>
<keyword evidence="2 7" id="KW-0699">rRNA-binding</keyword>
<dbReference type="PANTHER" id="PTHR33398:SF1">
    <property type="entry name" value="SMALL RIBOSOMAL SUBUNIT PROTEIN BS20C"/>
    <property type="match status" value="1"/>
</dbReference>
<dbReference type="GO" id="GO:0015935">
    <property type="term" value="C:small ribosomal subunit"/>
    <property type="evidence" value="ECO:0007669"/>
    <property type="project" value="TreeGrafter"/>
</dbReference>
<keyword evidence="4 7" id="KW-0689">Ribosomal protein</keyword>
<dbReference type="HAMAP" id="MF_00500">
    <property type="entry name" value="Ribosomal_bS20"/>
    <property type="match status" value="1"/>
</dbReference>
<evidence type="ECO:0000256" key="2">
    <source>
        <dbReference type="ARBA" id="ARBA00022730"/>
    </source>
</evidence>
<keyword evidence="3 7" id="KW-0694">RNA-binding</keyword>
<keyword evidence="5 7" id="KW-0687">Ribonucleoprotein</keyword>
<dbReference type="GO" id="GO:0005829">
    <property type="term" value="C:cytosol"/>
    <property type="evidence" value="ECO:0007669"/>
    <property type="project" value="TreeGrafter"/>
</dbReference>
<dbReference type="SUPFAM" id="SSF46992">
    <property type="entry name" value="Ribosomal protein S20"/>
    <property type="match status" value="1"/>
</dbReference>
<dbReference type="GO" id="GO:0070181">
    <property type="term" value="F:small ribosomal subunit rRNA binding"/>
    <property type="evidence" value="ECO:0007669"/>
    <property type="project" value="TreeGrafter"/>
</dbReference>
<evidence type="ECO:0000256" key="4">
    <source>
        <dbReference type="ARBA" id="ARBA00022980"/>
    </source>
</evidence>
<proteinExistence type="inferred from homology"/>
<dbReference type="NCBIfam" id="TIGR00029">
    <property type="entry name" value="S20"/>
    <property type="match status" value="1"/>
</dbReference>
<organism evidence="8 9">
    <name type="scientific">Candidatus Andersenbacteria bacterium RIFCSPHIGHO2_12_FULL_45_11</name>
    <dbReference type="NCBI Taxonomy" id="1797281"/>
    <lineage>
        <taxon>Bacteria</taxon>
        <taxon>Candidatus Anderseniibacteriota</taxon>
    </lineage>
</organism>
<name>A0A1G1X1N2_9BACT</name>
<comment type="function">
    <text evidence="7">Binds directly to 16S ribosomal RNA.</text>
</comment>
<evidence type="ECO:0000256" key="7">
    <source>
        <dbReference type="HAMAP-Rule" id="MF_00500"/>
    </source>
</evidence>
<comment type="caution">
    <text evidence="8">The sequence shown here is derived from an EMBL/GenBank/DDBJ whole genome shotgun (WGS) entry which is preliminary data.</text>
</comment>
<accession>A0A1G1X1N2</accession>
<dbReference type="GO" id="GO:0006412">
    <property type="term" value="P:translation"/>
    <property type="evidence" value="ECO:0007669"/>
    <property type="project" value="UniProtKB-UniRule"/>
</dbReference>
<gene>
    <name evidence="7" type="primary">rpsT</name>
    <name evidence="8" type="ORF">A3D99_04015</name>
</gene>
<evidence type="ECO:0000313" key="9">
    <source>
        <dbReference type="Proteomes" id="UP000177528"/>
    </source>
</evidence>
<evidence type="ECO:0000256" key="3">
    <source>
        <dbReference type="ARBA" id="ARBA00022884"/>
    </source>
</evidence>
<dbReference type="GO" id="GO:0003735">
    <property type="term" value="F:structural constituent of ribosome"/>
    <property type="evidence" value="ECO:0007669"/>
    <property type="project" value="InterPro"/>
</dbReference>
<comment type="similarity">
    <text evidence="1 7">Belongs to the bacterial ribosomal protein bS20 family.</text>
</comment>
<reference evidence="8 9" key="1">
    <citation type="journal article" date="2016" name="Nat. Commun.">
        <title>Thousands of microbial genomes shed light on interconnected biogeochemical processes in an aquifer system.</title>
        <authorList>
            <person name="Anantharaman K."/>
            <person name="Brown C.T."/>
            <person name="Hug L.A."/>
            <person name="Sharon I."/>
            <person name="Castelle C.J."/>
            <person name="Probst A.J."/>
            <person name="Thomas B.C."/>
            <person name="Singh A."/>
            <person name="Wilkins M.J."/>
            <person name="Karaoz U."/>
            <person name="Brodie E.L."/>
            <person name="Williams K.H."/>
            <person name="Hubbard S.S."/>
            <person name="Banfield J.F."/>
        </authorList>
    </citation>
    <scope>NUCLEOTIDE SEQUENCE [LARGE SCALE GENOMIC DNA]</scope>
</reference>
<dbReference type="PANTHER" id="PTHR33398">
    <property type="entry name" value="30S RIBOSOMAL PROTEIN S20"/>
    <property type="match status" value="1"/>
</dbReference>
<dbReference type="InterPro" id="IPR036510">
    <property type="entry name" value="Ribosomal_bS20_sf"/>
</dbReference>
<dbReference type="Gene3D" id="1.20.58.110">
    <property type="entry name" value="Ribosomal protein S20"/>
    <property type="match status" value="1"/>
</dbReference>
<sequence length="87" mass="9764">MPQLHAGEKALRKNERQRAVNDVWRKKLRGALKAMRLAIASKDTKAIATELTKAESILDRAARRNIIHPNKASRKKSRLRVAAKAVA</sequence>
<dbReference type="AlphaFoldDB" id="A0A1G1X1N2"/>
<protein>
    <recommendedName>
        <fullName evidence="6 7">Small ribosomal subunit protein bS20</fullName>
    </recommendedName>
</protein>
<evidence type="ECO:0000313" key="8">
    <source>
        <dbReference type="EMBL" id="OGY33874.1"/>
    </source>
</evidence>
<dbReference type="InterPro" id="IPR002583">
    <property type="entry name" value="Ribosomal_bS20"/>
</dbReference>
<evidence type="ECO:0000256" key="6">
    <source>
        <dbReference type="ARBA" id="ARBA00035136"/>
    </source>
</evidence>
<evidence type="ECO:0000256" key="5">
    <source>
        <dbReference type="ARBA" id="ARBA00023274"/>
    </source>
</evidence>
<dbReference type="EMBL" id="MHHR01000026">
    <property type="protein sequence ID" value="OGY33874.1"/>
    <property type="molecule type" value="Genomic_DNA"/>
</dbReference>